<dbReference type="InterPro" id="IPR000587">
    <property type="entry name" value="Creatinase_N"/>
</dbReference>
<organism evidence="6 7">
    <name type="scientific">Polyplax serrata</name>
    <name type="common">Common mouse louse</name>
    <dbReference type="NCBI Taxonomy" id="468196"/>
    <lineage>
        <taxon>Eukaryota</taxon>
        <taxon>Metazoa</taxon>
        <taxon>Ecdysozoa</taxon>
        <taxon>Arthropoda</taxon>
        <taxon>Hexapoda</taxon>
        <taxon>Insecta</taxon>
        <taxon>Pterygota</taxon>
        <taxon>Neoptera</taxon>
        <taxon>Paraneoptera</taxon>
        <taxon>Psocodea</taxon>
        <taxon>Troctomorpha</taxon>
        <taxon>Phthiraptera</taxon>
        <taxon>Anoplura</taxon>
        <taxon>Polyplacidae</taxon>
        <taxon>Polyplax</taxon>
    </lineage>
</organism>
<dbReference type="PANTHER" id="PTHR43763">
    <property type="entry name" value="XAA-PRO AMINOPEPTIDASE 1"/>
    <property type="match status" value="1"/>
</dbReference>
<sequence length="703" mass="80127">MILFLLYPSVNSSRLQCGKDFFSGGPPNRVNTTQRLIWLRNEMGRVTSVRGPILNAFIVTSDDEHQGEFVAERDKRLRYISGFSGSYGYAVITRSAAALWTTDKFYALADQQLDCNWELMRLDDPGVPTISEWLKHVLKRALYRVGADPKMISYSTWEEWNREMAADKLALTEISNNLIDLIWTIGRPPYSPHPAFALPPEYAGEIWQNKVVNLRQNLTRFGCDAMIVTALDEIAWLLNIRGKDMAYSPFIKAYLIVERDGLRLYTSKEKISEGIRRQLKVDSYGAFSVRVFPYDMVYNELRTLSQAWNRVLIPAAWSYSPGASHAIVTAIPPEKRFLRQSPIILMKAKKNVVEAEGMRRANLRDSAAFVDFIALMEEEMNVAFNWTELDAVHTLEKFRSEQNLSQGVPFPTMAAYAHHGALFYYETTNHTDIRLDESSTLVIDGGGHYIDGTSDVARTFHFGTPTRDMVEAYTMILSALIQLTTAVLPHSTKTTELDTIVRSKLWKAGINYKMDLGHGIGSFSSLHESPIMINSDAKHHRQTVKEGYFFTCQPSYVKPYRYGIKLGNILEAVGKTLTTPEDKQIRYLGFKEVTLVPFESKLIDTGMLSKLEVDWLNEYHRRVMQEVGAELKRQSRMKGFYWLMEKTKEIPYDCSGGVRISSSSAVFACLTIHLIMLLNQLNLSLTDNPLNRILCGFKFYIIK</sequence>
<gene>
    <name evidence="6" type="ORF">RUM44_004104</name>
</gene>
<dbReference type="PANTHER" id="PTHR43763:SF6">
    <property type="entry name" value="XAA-PRO AMINOPEPTIDASE 1"/>
    <property type="match status" value="1"/>
</dbReference>
<dbReference type="Proteomes" id="UP001359485">
    <property type="component" value="Unassembled WGS sequence"/>
</dbReference>
<dbReference type="InterPro" id="IPR000994">
    <property type="entry name" value="Pept_M24"/>
</dbReference>
<dbReference type="SUPFAM" id="SSF53092">
    <property type="entry name" value="Creatinase/prolidase N-terminal domain"/>
    <property type="match status" value="2"/>
</dbReference>
<keyword evidence="2" id="KW-0378">Hydrolase</keyword>
<feature type="domain" description="Peptidase M24" evidence="3">
    <location>
        <begin position="356"/>
        <end position="568"/>
    </location>
</feature>
<dbReference type="EMBL" id="JAWJWF010000004">
    <property type="protein sequence ID" value="KAK6633497.1"/>
    <property type="molecule type" value="Genomic_DNA"/>
</dbReference>
<dbReference type="Gene3D" id="3.40.350.10">
    <property type="entry name" value="Creatinase/prolidase N-terminal domain"/>
    <property type="match status" value="2"/>
</dbReference>
<dbReference type="SUPFAM" id="SSF55920">
    <property type="entry name" value="Creatinase/aminopeptidase"/>
    <property type="match status" value="1"/>
</dbReference>
<dbReference type="InterPro" id="IPR050422">
    <property type="entry name" value="X-Pro_aminopeptidase_P"/>
</dbReference>
<feature type="domain" description="Creatinase N-terminal" evidence="4">
    <location>
        <begin position="55"/>
        <end position="169"/>
    </location>
</feature>
<name>A0ABR1B1V8_POLSC</name>
<proteinExistence type="predicted"/>
<keyword evidence="7" id="KW-1185">Reference proteome</keyword>
<evidence type="ECO:0000259" key="5">
    <source>
        <dbReference type="Pfam" id="PF16188"/>
    </source>
</evidence>
<protein>
    <recommendedName>
        <fullName evidence="8">Xaa-Pro aminopeptidase 1</fullName>
    </recommendedName>
</protein>
<feature type="domain" description="Peptidase M24 C-terminal" evidence="5">
    <location>
        <begin position="587"/>
        <end position="650"/>
    </location>
</feature>
<dbReference type="Pfam" id="PF01321">
    <property type="entry name" value="Creatinase_N"/>
    <property type="match status" value="1"/>
</dbReference>
<evidence type="ECO:0000256" key="2">
    <source>
        <dbReference type="ARBA" id="ARBA00022801"/>
    </source>
</evidence>
<dbReference type="Pfam" id="PF16189">
    <property type="entry name" value="Creatinase_N_2"/>
    <property type="match status" value="1"/>
</dbReference>
<evidence type="ECO:0000256" key="1">
    <source>
        <dbReference type="ARBA" id="ARBA00022723"/>
    </source>
</evidence>
<evidence type="ECO:0000313" key="7">
    <source>
        <dbReference type="Proteomes" id="UP001359485"/>
    </source>
</evidence>
<reference evidence="6 7" key="1">
    <citation type="submission" date="2023-09" db="EMBL/GenBank/DDBJ databases">
        <title>Genomes of two closely related lineages of the louse Polyplax serrata with different host specificities.</title>
        <authorList>
            <person name="Martinu J."/>
            <person name="Tarabai H."/>
            <person name="Stefka J."/>
            <person name="Hypsa V."/>
        </authorList>
    </citation>
    <scope>NUCLEOTIDE SEQUENCE [LARGE SCALE GENOMIC DNA]</scope>
    <source>
        <strain evidence="6">98ZLc_SE</strain>
    </source>
</reference>
<dbReference type="InterPro" id="IPR032416">
    <property type="entry name" value="Peptidase_M24_C"/>
</dbReference>
<evidence type="ECO:0000313" key="6">
    <source>
        <dbReference type="EMBL" id="KAK6633497.1"/>
    </source>
</evidence>
<evidence type="ECO:0008006" key="8">
    <source>
        <dbReference type="Google" id="ProtNLM"/>
    </source>
</evidence>
<evidence type="ECO:0000259" key="3">
    <source>
        <dbReference type="Pfam" id="PF00557"/>
    </source>
</evidence>
<dbReference type="Pfam" id="PF00557">
    <property type="entry name" value="Peptidase_M24"/>
    <property type="match status" value="1"/>
</dbReference>
<evidence type="ECO:0000259" key="4">
    <source>
        <dbReference type="Pfam" id="PF01321"/>
    </source>
</evidence>
<dbReference type="Gene3D" id="3.90.230.10">
    <property type="entry name" value="Creatinase/methionine aminopeptidase superfamily"/>
    <property type="match status" value="1"/>
</dbReference>
<keyword evidence="1" id="KW-0479">Metal-binding</keyword>
<accession>A0ABR1B1V8</accession>
<dbReference type="InterPro" id="IPR036005">
    <property type="entry name" value="Creatinase/aminopeptidase-like"/>
</dbReference>
<dbReference type="InterPro" id="IPR029149">
    <property type="entry name" value="Creatin/AminoP/Spt16_N"/>
</dbReference>
<dbReference type="Pfam" id="PF16188">
    <property type="entry name" value="Peptidase_M24_C"/>
    <property type="match status" value="1"/>
</dbReference>
<comment type="caution">
    <text evidence="6">The sequence shown here is derived from an EMBL/GenBank/DDBJ whole genome shotgun (WGS) entry which is preliminary data.</text>
</comment>